<proteinExistence type="inferred from homology"/>
<comment type="similarity">
    <text evidence="2">Belongs to the peptidase C19 family.</text>
</comment>
<dbReference type="PROSITE" id="PS00972">
    <property type="entry name" value="USP_1"/>
    <property type="match status" value="1"/>
</dbReference>
<dbReference type="InterPro" id="IPR038765">
    <property type="entry name" value="Papain-like_cys_pep_sf"/>
</dbReference>
<dbReference type="Gene3D" id="3.90.70.10">
    <property type="entry name" value="Cysteine proteinases"/>
    <property type="match status" value="1"/>
</dbReference>
<dbReference type="PROSITE" id="PS50235">
    <property type="entry name" value="USP_3"/>
    <property type="match status" value="1"/>
</dbReference>
<dbReference type="SUPFAM" id="SSF54001">
    <property type="entry name" value="Cysteine proteinases"/>
    <property type="match status" value="1"/>
</dbReference>
<name>A0ABY6LE21_9ARAC</name>
<dbReference type="InterPro" id="IPR001888">
    <property type="entry name" value="Transposase_1"/>
</dbReference>
<dbReference type="InterPro" id="IPR018200">
    <property type="entry name" value="USP_CS"/>
</dbReference>
<accession>A0ABY6LE21</accession>
<evidence type="ECO:0000313" key="5">
    <source>
        <dbReference type="Proteomes" id="UP001235939"/>
    </source>
</evidence>
<comment type="catalytic activity">
    <reaction evidence="1 2">
        <text>Thiol-dependent hydrolysis of ester, thioester, amide, peptide and isopeptide bonds formed by the C-terminal Gly of ubiquitin (a 76-residue protein attached to proteins as an intracellular targeting signal).</text>
        <dbReference type="EC" id="3.4.19.12"/>
    </reaction>
</comment>
<sequence length="393" mass="45317">MLITIFDSRGIIHKEFVPAGQTITGEYYLNFLKRLIARIRRIRPEYRDEDSWCLLHDNAPSHSSLIVRRFLAKNNVCVLNHPPYSLYLAPCDFYLFPKIKLKLKDLPSLGKATVGLYNIGNTCYINSTLQCLAHTAPILKACYRNFRPEELNSNSLSGGQILKKFGSLLKDLWSEEKPFRPIAIHQQVGVLEPRFGDLTQQDSMEYLEFLVQQIHEDFQIPEESTKMVQTRDEGMWQSYLTAEKSPINDMFAGRIESNIFCQSCSYHGKNYEIFKSLSLAIPTDKKDTNLMDCLNEFLKPEVLNDHTCSTCKQRGSLKTYGVSEWPTILVLHFKRFCSSNMTKMNQMVDYPLKLELSQLGNNLKYDLYAVINHQGTLEYGHYTAYCMHPISAE</sequence>
<dbReference type="Gene3D" id="3.30.420.10">
    <property type="entry name" value="Ribonuclease H-like superfamily/Ribonuclease H"/>
    <property type="match status" value="1"/>
</dbReference>
<keyword evidence="2" id="KW-0833">Ubl conjugation pathway</keyword>
<dbReference type="PROSITE" id="PS00973">
    <property type="entry name" value="USP_2"/>
    <property type="match status" value="1"/>
</dbReference>
<dbReference type="EMBL" id="CP092879">
    <property type="protein sequence ID" value="UYV79428.1"/>
    <property type="molecule type" value="Genomic_DNA"/>
</dbReference>
<dbReference type="Pfam" id="PF00443">
    <property type="entry name" value="UCH"/>
    <property type="match status" value="1"/>
</dbReference>
<organism evidence="4 5">
    <name type="scientific">Cordylochernes scorpioides</name>
    <dbReference type="NCBI Taxonomy" id="51811"/>
    <lineage>
        <taxon>Eukaryota</taxon>
        <taxon>Metazoa</taxon>
        <taxon>Ecdysozoa</taxon>
        <taxon>Arthropoda</taxon>
        <taxon>Chelicerata</taxon>
        <taxon>Arachnida</taxon>
        <taxon>Pseudoscorpiones</taxon>
        <taxon>Cheliferoidea</taxon>
        <taxon>Chernetidae</taxon>
        <taxon>Cordylochernes</taxon>
    </lineage>
</organism>
<dbReference type="Proteomes" id="UP001235939">
    <property type="component" value="Chromosome 17"/>
</dbReference>
<dbReference type="PANTHER" id="PTHR21646">
    <property type="entry name" value="UBIQUITIN CARBOXYL-TERMINAL HYDROLASE"/>
    <property type="match status" value="1"/>
</dbReference>
<dbReference type="InterPro" id="IPR028889">
    <property type="entry name" value="USP"/>
</dbReference>
<evidence type="ECO:0000313" key="4">
    <source>
        <dbReference type="EMBL" id="UYV79428.1"/>
    </source>
</evidence>
<keyword evidence="2" id="KW-0788">Thiol protease</keyword>
<dbReference type="Pfam" id="PF01359">
    <property type="entry name" value="Transposase_1"/>
    <property type="match status" value="1"/>
</dbReference>
<evidence type="ECO:0000256" key="1">
    <source>
        <dbReference type="ARBA" id="ARBA00000707"/>
    </source>
</evidence>
<protein>
    <recommendedName>
        <fullName evidence="2">Ubiquitin carboxyl-terminal hydrolase</fullName>
        <ecNumber evidence="2">3.4.19.12</ecNumber>
    </recommendedName>
</protein>
<dbReference type="InterPro" id="IPR050185">
    <property type="entry name" value="Ub_carboxyl-term_hydrolase"/>
</dbReference>
<dbReference type="EC" id="3.4.19.12" evidence="2"/>
<dbReference type="InterPro" id="IPR001394">
    <property type="entry name" value="Peptidase_C19_UCH"/>
</dbReference>
<feature type="non-terminal residue" evidence="4">
    <location>
        <position position="393"/>
    </location>
</feature>
<keyword evidence="2" id="KW-0378">Hydrolase</keyword>
<gene>
    <name evidence="4" type="ORF">LAZ67_17002576</name>
</gene>
<evidence type="ECO:0000256" key="2">
    <source>
        <dbReference type="RuleBase" id="RU366025"/>
    </source>
</evidence>
<feature type="domain" description="USP" evidence="3">
    <location>
        <begin position="114"/>
        <end position="393"/>
    </location>
</feature>
<keyword evidence="5" id="KW-1185">Reference proteome</keyword>
<keyword evidence="2" id="KW-0645">Protease</keyword>
<evidence type="ECO:0000259" key="3">
    <source>
        <dbReference type="PROSITE" id="PS50235"/>
    </source>
</evidence>
<dbReference type="InterPro" id="IPR036397">
    <property type="entry name" value="RNaseH_sf"/>
</dbReference>
<reference evidence="4 5" key="1">
    <citation type="submission" date="2022-01" db="EMBL/GenBank/DDBJ databases">
        <title>A chromosomal length assembly of Cordylochernes scorpioides.</title>
        <authorList>
            <person name="Zeh D."/>
            <person name="Zeh J."/>
        </authorList>
    </citation>
    <scope>NUCLEOTIDE SEQUENCE [LARGE SCALE GENOMIC DNA]</scope>
    <source>
        <strain evidence="4">IN4F17</strain>
        <tissue evidence="4">Whole Body</tissue>
    </source>
</reference>